<evidence type="ECO:0000313" key="1">
    <source>
        <dbReference type="EMBL" id="UOE34873.1"/>
    </source>
</evidence>
<protein>
    <recommendedName>
        <fullName evidence="3">DUF4034 domain-containing protein</fullName>
    </recommendedName>
</protein>
<evidence type="ECO:0008006" key="3">
    <source>
        <dbReference type="Google" id="ProtNLM"/>
    </source>
</evidence>
<dbReference type="RefSeq" id="WP_243516221.1">
    <property type="nucleotide sequence ID" value="NZ_CP094534.1"/>
</dbReference>
<dbReference type="Proteomes" id="UP000831390">
    <property type="component" value="Chromosome"/>
</dbReference>
<sequence length="311" mass="34507">MLQFFRSLFTKATPAAPDLSYGLLTQLEIEPLLTGNQWEKLEATAAALATDDLTRLLDGWCLSHRYAPAIQRYLAAGGSELRQLVAGVHATFLAWEARGGLIATETTQGQADGFFHYLNQAYEHLNQPFENPTFQAEAAARLVRVGMGLGERELATEAFALCAELVPTHLMGHYNYMRLVSPWWHEGLEDLTSYVDSIADPALRRLFQLLALHEIHSYLAHDKNSNATATKLLKKDYQARIDQVLAGPGRAESNSLAAVYYNNYLAGLHHLLGNVAARNQLIQALGTHFTPYPWQYFGLNNAPAVQGLLKS</sequence>
<gene>
    <name evidence="1" type="ORF">MTP16_04275</name>
</gene>
<name>A0ABY4BAT8_9BACT</name>
<accession>A0ABY4BAT8</accession>
<organism evidence="1 2">
    <name type="scientific">Hymenobacter monticola</name>
    <dbReference type="NCBI Taxonomy" id="1705399"/>
    <lineage>
        <taxon>Bacteria</taxon>
        <taxon>Pseudomonadati</taxon>
        <taxon>Bacteroidota</taxon>
        <taxon>Cytophagia</taxon>
        <taxon>Cytophagales</taxon>
        <taxon>Hymenobacteraceae</taxon>
        <taxon>Hymenobacter</taxon>
    </lineage>
</organism>
<proteinExistence type="predicted"/>
<reference evidence="1 2" key="1">
    <citation type="submission" date="2022-03" db="EMBL/GenBank/DDBJ databases">
        <title>Hymenobactersp. isolated from the air.</title>
        <authorList>
            <person name="Won M."/>
            <person name="Kwon S.-W."/>
        </authorList>
    </citation>
    <scope>NUCLEOTIDE SEQUENCE [LARGE SCALE GENOMIC DNA]</scope>
    <source>
        <strain evidence="1 2">KACC 22596</strain>
    </source>
</reference>
<keyword evidence="2" id="KW-1185">Reference proteome</keyword>
<evidence type="ECO:0000313" key="2">
    <source>
        <dbReference type="Proteomes" id="UP000831390"/>
    </source>
</evidence>
<dbReference type="EMBL" id="CP094534">
    <property type="protein sequence ID" value="UOE34873.1"/>
    <property type="molecule type" value="Genomic_DNA"/>
</dbReference>